<evidence type="ECO:0000259" key="2">
    <source>
        <dbReference type="Pfam" id="PF13581"/>
    </source>
</evidence>
<dbReference type="CDD" id="cd16936">
    <property type="entry name" value="HATPase_RsbW-like"/>
    <property type="match status" value="1"/>
</dbReference>
<dbReference type="EMBL" id="BMQJ01000015">
    <property type="protein sequence ID" value="GGQ17531.1"/>
    <property type="molecule type" value="Genomic_DNA"/>
</dbReference>
<dbReference type="Proteomes" id="UP000611554">
    <property type="component" value="Unassembled WGS sequence"/>
</dbReference>
<comment type="caution">
    <text evidence="3">The sequence shown here is derived from an EMBL/GenBank/DDBJ whole genome shotgun (WGS) entry which is preliminary data.</text>
</comment>
<proteinExistence type="predicted"/>
<dbReference type="InterPro" id="IPR003594">
    <property type="entry name" value="HATPase_dom"/>
</dbReference>
<keyword evidence="1" id="KW-0418">Kinase</keyword>
<evidence type="ECO:0000313" key="3">
    <source>
        <dbReference type="EMBL" id="GGQ17531.1"/>
    </source>
</evidence>
<dbReference type="PANTHER" id="PTHR35526">
    <property type="entry name" value="ANTI-SIGMA-F FACTOR RSBW-RELATED"/>
    <property type="match status" value="1"/>
</dbReference>
<reference evidence="4" key="1">
    <citation type="journal article" date="2019" name="Int. J. Syst. Evol. Microbiol.">
        <title>The Global Catalogue of Microorganisms (GCM) 10K type strain sequencing project: providing services to taxonomists for standard genome sequencing and annotation.</title>
        <authorList>
            <consortium name="The Broad Institute Genomics Platform"/>
            <consortium name="The Broad Institute Genome Sequencing Center for Infectious Disease"/>
            <person name="Wu L."/>
            <person name="Ma J."/>
        </authorList>
    </citation>
    <scope>NUCLEOTIDE SEQUENCE [LARGE SCALE GENOMIC DNA]</scope>
    <source>
        <strain evidence="4">JCM 3115</strain>
    </source>
</reference>
<keyword evidence="1" id="KW-0723">Serine/threonine-protein kinase</keyword>
<feature type="domain" description="Histidine kinase/HSP90-like ATPase" evidence="2">
    <location>
        <begin position="59"/>
        <end position="166"/>
    </location>
</feature>
<evidence type="ECO:0000313" key="4">
    <source>
        <dbReference type="Proteomes" id="UP000611554"/>
    </source>
</evidence>
<dbReference type="InterPro" id="IPR050267">
    <property type="entry name" value="Anti-sigma-factor_SerPK"/>
</dbReference>
<dbReference type="RefSeq" id="WP_189249334.1">
    <property type="nucleotide sequence ID" value="NZ_BMQJ01000015.1"/>
</dbReference>
<evidence type="ECO:0000256" key="1">
    <source>
        <dbReference type="ARBA" id="ARBA00022527"/>
    </source>
</evidence>
<keyword evidence="4" id="KW-1185">Reference proteome</keyword>
<dbReference type="Gene3D" id="3.30.565.10">
    <property type="entry name" value="Histidine kinase-like ATPase, C-terminal domain"/>
    <property type="match status" value="1"/>
</dbReference>
<protein>
    <recommendedName>
        <fullName evidence="2">Histidine kinase/HSP90-like ATPase domain-containing protein</fullName>
    </recommendedName>
</protein>
<sequence>MNSSAALTCRPPGAVSLAVPALGSREARPRGRFRTLLRRLAGLDAGTGHRDASWWLARHPSSVGRARRLTRERLTAWDLAEQSVAAELLVSELVTNALRHARGTVSLTLSLQDGLLRCEVEDAEPLLPSPRTVHDDDEGGRGLHLVDSLACCWGSARTPGGKAVWFELPASRVATADAP</sequence>
<dbReference type="SUPFAM" id="SSF55874">
    <property type="entry name" value="ATPase domain of HSP90 chaperone/DNA topoisomerase II/histidine kinase"/>
    <property type="match status" value="1"/>
</dbReference>
<name>A0ABQ2RAY1_9ACTN</name>
<organism evidence="3 4">
    <name type="scientific">Streptosporangium pseudovulgare</name>
    <dbReference type="NCBI Taxonomy" id="35765"/>
    <lineage>
        <taxon>Bacteria</taxon>
        <taxon>Bacillati</taxon>
        <taxon>Actinomycetota</taxon>
        <taxon>Actinomycetes</taxon>
        <taxon>Streptosporangiales</taxon>
        <taxon>Streptosporangiaceae</taxon>
        <taxon>Streptosporangium</taxon>
    </lineage>
</organism>
<accession>A0ABQ2RAY1</accession>
<dbReference type="Pfam" id="PF13581">
    <property type="entry name" value="HATPase_c_2"/>
    <property type="match status" value="1"/>
</dbReference>
<dbReference type="PANTHER" id="PTHR35526:SF3">
    <property type="entry name" value="ANTI-SIGMA-F FACTOR RSBW"/>
    <property type="match status" value="1"/>
</dbReference>
<gene>
    <name evidence="3" type="ORF">GCM10010140_54720</name>
</gene>
<dbReference type="InterPro" id="IPR036890">
    <property type="entry name" value="HATPase_C_sf"/>
</dbReference>
<keyword evidence="1" id="KW-0808">Transferase</keyword>